<organism evidence="4 5">
    <name type="scientific">Diplodia seriata</name>
    <dbReference type="NCBI Taxonomy" id="420778"/>
    <lineage>
        <taxon>Eukaryota</taxon>
        <taxon>Fungi</taxon>
        <taxon>Dikarya</taxon>
        <taxon>Ascomycota</taxon>
        <taxon>Pezizomycotina</taxon>
        <taxon>Dothideomycetes</taxon>
        <taxon>Dothideomycetes incertae sedis</taxon>
        <taxon>Botryosphaeriales</taxon>
        <taxon>Botryosphaeriaceae</taxon>
        <taxon>Diplodia</taxon>
    </lineage>
</organism>
<dbReference type="EMBL" id="JAJVCZ030000002">
    <property type="protein sequence ID" value="KAL0263752.1"/>
    <property type="molecule type" value="Genomic_DNA"/>
</dbReference>
<feature type="compositionally biased region" description="Basic and acidic residues" evidence="2">
    <location>
        <begin position="14"/>
        <end position="26"/>
    </location>
</feature>
<keyword evidence="3" id="KW-0472">Membrane</keyword>
<dbReference type="GeneID" id="92006819"/>
<dbReference type="Gene3D" id="3.20.20.60">
    <property type="entry name" value="Phosphoenolpyruvate-binding domains"/>
    <property type="match status" value="1"/>
</dbReference>
<dbReference type="PANTHER" id="PTHR42905">
    <property type="entry name" value="PHOSPHOENOLPYRUVATE CARBOXYLASE"/>
    <property type="match status" value="1"/>
</dbReference>
<dbReference type="PROSITE" id="PS00161">
    <property type="entry name" value="ISOCITRATE_LYASE"/>
    <property type="match status" value="1"/>
</dbReference>
<protein>
    <submittedName>
        <fullName evidence="4">Uncharacterized protein</fullName>
    </submittedName>
</protein>
<evidence type="ECO:0000256" key="1">
    <source>
        <dbReference type="ARBA" id="ARBA00001050"/>
    </source>
</evidence>
<dbReference type="Pfam" id="PF13714">
    <property type="entry name" value="PEP_mutase"/>
    <property type="match status" value="1"/>
</dbReference>
<evidence type="ECO:0000313" key="4">
    <source>
        <dbReference type="EMBL" id="KAL0263752.1"/>
    </source>
</evidence>
<dbReference type="SUPFAM" id="SSF51621">
    <property type="entry name" value="Phosphoenolpyruvate/pyruvate domain"/>
    <property type="match status" value="1"/>
</dbReference>
<sequence length="417" mass="44574">MSPSILASFPSDDASLREKFSRKNPEDISPVPTKRVKTHHSSNAEPTGTLPAAAGSISGHHQTAIPAKDLPTDAQRAADSDDDDDELAGNDLMPTGPIASPSRSTPELVYDDAIDTGYLPASTRLRRRIFDHPDRIVVCPGVFDGFSARVAMSVGFEGLYMTGAGTTASRLGMPDLAIAQLHDMKEQADMICNLDPTNGPPVIADMDAGYGGPVVITRAVHQYARAGVAAFHIEDQILSKRCGHLAGKEVVPLSDYLLRIRAAKNALRAINSDMLLIARTDALQTLGYDDCIARLRAARDLGADIGILEGFQTKEQAARAVRDMAPWPLLLNAIENGASPLISVGEAQAMGFRVMIFSLAALSAAYVAMREMFERLKREGVTGVPRDVTPKRLFEVVGLDGAREVDEAAGGAAFSKV</sequence>
<evidence type="ECO:0000256" key="3">
    <source>
        <dbReference type="SAM" id="Phobius"/>
    </source>
</evidence>
<reference evidence="4 5" key="1">
    <citation type="submission" date="2024-02" db="EMBL/GenBank/DDBJ databases">
        <title>De novo assembly and annotation of 12 fungi associated with fruit tree decline syndrome in Ontario, Canada.</title>
        <authorList>
            <person name="Sulman M."/>
            <person name="Ellouze W."/>
            <person name="Ilyukhin E."/>
        </authorList>
    </citation>
    <scope>NUCLEOTIDE SEQUENCE [LARGE SCALE GENOMIC DNA]</scope>
    <source>
        <strain evidence="4 5">FDS-637</strain>
    </source>
</reference>
<dbReference type="RefSeq" id="XP_066636781.1">
    <property type="nucleotide sequence ID" value="XM_066774214.1"/>
</dbReference>
<comment type="caution">
    <text evidence="4">The sequence shown here is derived from an EMBL/GenBank/DDBJ whole genome shotgun (WGS) entry which is preliminary data.</text>
</comment>
<name>A0ABR3CT19_9PEZI</name>
<evidence type="ECO:0000313" key="5">
    <source>
        <dbReference type="Proteomes" id="UP001430584"/>
    </source>
</evidence>
<feature type="transmembrane region" description="Helical" evidence="3">
    <location>
        <begin position="350"/>
        <end position="369"/>
    </location>
</feature>
<dbReference type="InterPro" id="IPR039556">
    <property type="entry name" value="ICL/PEPM"/>
</dbReference>
<keyword evidence="5" id="KW-1185">Reference proteome</keyword>
<feature type="region of interest" description="Disordered" evidence="2">
    <location>
        <begin position="1"/>
        <end position="105"/>
    </location>
</feature>
<dbReference type="InterPro" id="IPR040442">
    <property type="entry name" value="Pyrv_kinase-like_dom_sf"/>
</dbReference>
<gene>
    <name evidence="4" type="ORF">SLS55_002734</name>
</gene>
<proteinExistence type="predicted"/>
<dbReference type="InterPro" id="IPR015813">
    <property type="entry name" value="Pyrv/PenolPyrv_kinase-like_dom"/>
</dbReference>
<dbReference type="CDD" id="cd00377">
    <property type="entry name" value="ICL_PEPM"/>
    <property type="match status" value="1"/>
</dbReference>
<evidence type="ECO:0000256" key="2">
    <source>
        <dbReference type="SAM" id="MobiDB-lite"/>
    </source>
</evidence>
<accession>A0ABR3CT19</accession>
<comment type="catalytic activity">
    <reaction evidence="1">
        <text>(2S,3R)-3-hydroxybutane-1,2,3-tricarboxylate = pyruvate + succinate</text>
        <dbReference type="Rhea" id="RHEA:16809"/>
        <dbReference type="ChEBI" id="CHEBI:15361"/>
        <dbReference type="ChEBI" id="CHEBI:30031"/>
        <dbReference type="ChEBI" id="CHEBI:57429"/>
        <dbReference type="EC" id="4.1.3.30"/>
    </reaction>
</comment>
<dbReference type="InterPro" id="IPR018523">
    <property type="entry name" value="Isocitrate_lyase_ph_CS"/>
</dbReference>
<dbReference type="Proteomes" id="UP001430584">
    <property type="component" value="Unassembled WGS sequence"/>
</dbReference>
<keyword evidence="3" id="KW-0812">Transmembrane</keyword>
<keyword evidence="3" id="KW-1133">Transmembrane helix</keyword>
<dbReference type="PANTHER" id="PTHR42905:SF2">
    <property type="entry name" value="PHOSPHOENOLPYRUVATE CARBOXYLASE FAMILY PROTEIN"/>
    <property type="match status" value="1"/>
</dbReference>